<protein>
    <submittedName>
        <fullName evidence="1">Uncharacterized protein</fullName>
    </submittedName>
</protein>
<sequence>MTHFSMMRISPYSLGSNDALSMACWQNPALDVHLVSLSFLHTMSASTQEPTSLHSTLEAYSDIGPGILLPLPCFLGDSFLESIYNENLVFLSLKPKNQLLSEPASLLNVVVTCDNRVCRARAPGPSNKKLWKLWELWEEM</sequence>
<evidence type="ECO:0000313" key="1">
    <source>
        <dbReference type="EMBL" id="SPD08279.1"/>
    </source>
</evidence>
<reference evidence="1" key="1">
    <citation type="submission" date="2018-02" db="EMBL/GenBank/DDBJ databases">
        <authorList>
            <person name="Cohen D.B."/>
            <person name="Kent A.D."/>
        </authorList>
    </citation>
    <scope>NUCLEOTIDE SEQUENCE</scope>
</reference>
<organism evidence="1">
    <name type="scientific">Fagus sylvatica</name>
    <name type="common">Beechnut</name>
    <dbReference type="NCBI Taxonomy" id="28930"/>
    <lineage>
        <taxon>Eukaryota</taxon>
        <taxon>Viridiplantae</taxon>
        <taxon>Streptophyta</taxon>
        <taxon>Embryophyta</taxon>
        <taxon>Tracheophyta</taxon>
        <taxon>Spermatophyta</taxon>
        <taxon>Magnoliopsida</taxon>
        <taxon>eudicotyledons</taxon>
        <taxon>Gunneridae</taxon>
        <taxon>Pentapetalae</taxon>
        <taxon>rosids</taxon>
        <taxon>fabids</taxon>
        <taxon>Fagales</taxon>
        <taxon>Fagaceae</taxon>
        <taxon>Fagus</taxon>
    </lineage>
</organism>
<accession>A0A2N9H9M8</accession>
<name>A0A2N9H9M8_FAGSY</name>
<gene>
    <name evidence="1" type="ORF">FSB_LOCUS36161</name>
</gene>
<dbReference type="AlphaFoldDB" id="A0A2N9H9M8"/>
<proteinExistence type="predicted"/>
<dbReference type="EMBL" id="OIVN01003024">
    <property type="protein sequence ID" value="SPD08279.1"/>
    <property type="molecule type" value="Genomic_DNA"/>
</dbReference>